<evidence type="ECO:0000313" key="2">
    <source>
        <dbReference type="Proteomes" id="UP001190700"/>
    </source>
</evidence>
<reference evidence="1 2" key="1">
    <citation type="journal article" date="2015" name="Genome Biol. Evol.">
        <title>Comparative Genomics of a Bacterivorous Green Alga Reveals Evolutionary Causalities and Consequences of Phago-Mixotrophic Mode of Nutrition.</title>
        <authorList>
            <person name="Burns J.A."/>
            <person name="Paasch A."/>
            <person name="Narechania A."/>
            <person name="Kim E."/>
        </authorList>
    </citation>
    <scope>NUCLEOTIDE SEQUENCE [LARGE SCALE GENOMIC DNA]</scope>
    <source>
        <strain evidence="1 2">PLY_AMNH</strain>
    </source>
</reference>
<organism evidence="1 2">
    <name type="scientific">Cymbomonas tetramitiformis</name>
    <dbReference type="NCBI Taxonomy" id="36881"/>
    <lineage>
        <taxon>Eukaryota</taxon>
        <taxon>Viridiplantae</taxon>
        <taxon>Chlorophyta</taxon>
        <taxon>Pyramimonadophyceae</taxon>
        <taxon>Pyramimonadales</taxon>
        <taxon>Pyramimonadaceae</taxon>
        <taxon>Cymbomonas</taxon>
    </lineage>
</organism>
<evidence type="ECO:0000313" key="1">
    <source>
        <dbReference type="EMBL" id="KAK3260166.1"/>
    </source>
</evidence>
<protein>
    <submittedName>
        <fullName evidence="1">Uncharacterized protein</fullName>
    </submittedName>
</protein>
<keyword evidence="2" id="KW-1185">Reference proteome</keyword>
<accession>A0AAE0FJG6</accession>
<dbReference type="Proteomes" id="UP001190700">
    <property type="component" value="Unassembled WGS sequence"/>
</dbReference>
<dbReference type="EMBL" id="LGRX02018094">
    <property type="protein sequence ID" value="KAK3260166.1"/>
    <property type="molecule type" value="Genomic_DNA"/>
</dbReference>
<gene>
    <name evidence="1" type="ORF">CYMTET_30861</name>
</gene>
<feature type="non-terminal residue" evidence="1">
    <location>
        <position position="119"/>
    </location>
</feature>
<dbReference type="AlphaFoldDB" id="A0AAE0FJG6"/>
<name>A0AAE0FJG6_9CHLO</name>
<proteinExistence type="predicted"/>
<sequence>MDGYGALCRVLLYSNLAYEALNTVTLEMSTPYYVEPNGLLLCFTTPDFYFVPDNFTVTGLEEGGDQFTQGTTFFSTGSIAESTSFFQSTKRWQHRATEFGTIPDVLGTDAFYAASYYRR</sequence>
<comment type="caution">
    <text evidence="1">The sequence shown here is derived from an EMBL/GenBank/DDBJ whole genome shotgun (WGS) entry which is preliminary data.</text>
</comment>